<evidence type="ECO:0000313" key="1">
    <source>
        <dbReference type="EMBL" id="TFK31190.1"/>
    </source>
</evidence>
<dbReference type="EMBL" id="ML213838">
    <property type="protein sequence ID" value="TFK31190.1"/>
    <property type="molecule type" value="Genomic_DNA"/>
</dbReference>
<proteinExistence type="predicted"/>
<accession>A0A5C3LEL1</accession>
<dbReference type="Proteomes" id="UP000308652">
    <property type="component" value="Unassembled WGS sequence"/>
</dbReference>
<protein>
    <submittedName>
        <fullName evidence="1">Uncharacterized protein</fullName>
    </submittedName>
</protein>
<sequence>MPPLAEFPFFLRFLKAVYAHRVEFVACRVRCEDRITRPVLPSQNLLLSTTRSYYTRKRSTPSTELCYRRVHVQSV</sequence>
<name>A0A5C3LEL1_9AGAR</name>
<gene>
    <name evidence="1" type="ORF">BDQ12DRAFT_694455</name>
</gene>
<dbReference type="AlphaFoldDB" id="A0A5C3LEL1"/>
<reference evidence="1 2" key="1">
    <citation type="journal article" date="2019" name="Nat. Ecol. Evol.">
        <title>Megaphylogeny resolves global patterns of mushroom evolution.</title>
        <authorList>
            <person name="Varga T."/>
            <person name="Krizsan K."/>
            <person name="Foldi C."/>
            <person name="Dima B."/>
            <person name="Sanchez-Garcia M."/>
            <person name="Sanchez-Ramirez S."/>
            <person name="Szollosi G.J."/>
            <person name="Szarkandi J.G."/>
            <person name="Papp V."/>
            <person name="Albert L."/>
            <person name="Andreopoulos W."/>
            <person name="Angelini C."/>
            <person name="Antonin V."/>
            <person name="Barry K.W."/>
            <person name="Bougher N.L."/>
            <person name="Buchanan P."/>
            <person name="Buyck B."/>
            <person name="Bense V."/>
            <person name="Catcheside P."/>
            <person name="Chovatia M."/>
            <person name="Cooper J."/>
            <person name="Damon W."/>
            <person name="Desjardin D."/>
            <person name="Finy P."/>
            <person name="Geml J."/>
            <person name="Haridas S."/>
            <person name="Hughes K."/>
            <person name="Justo A."/>
            <person name="Karasinski D."/>
            <person name="Kautmanova I."/>
            <person name="Kiss B."/>
            <person name="Kocsube S."/>
            <person name="Kotiranta H."/>
            <person name="LaButti K.M."/>
            <person name="Lechner B.E."/>
            <person name="Liimatainen K."/>
            <person name="Lipzen A."/>
            <person name="Lukacs Z."/>
            <person name="Mihaltcheva S."/>
            <person name="Morgado L.N."/>
            <person name="Niskanen T."/>
            <person name="Noordeloos M.E."/>
            <person name="Ohm R.A."/>
            <person name="Ortiz-Santana B."/>
            <person name="Ovrebo C."/>
            <person name="Racz N."/>
            <person name="Riley R."/>
            <person name="Savchenko A."/>
            <person name="Shiryaev A."/>
            <person name="Soop K."/>
            <person name="Spirin V."/>
            <person name="Szebenyi C."/>
            <person name="Tomsovsky M."/>
            <person name="Tulloss R.E."/>
            <person name="Uehling J."/>
            <person name="Grigoriev I.V."/>
            <person name="Vagvolgyi C."/>
            <person name="Papp T."/>
            <person name="Martin F.M."/>
            <person name="Miettinen O."/>
            <person name="Hibbett D.S."/>
            <person name="Nagy L.G."/>
        </authorList>
    </citation>
    <scope>NUCLEOTIDE SEQUENCE [LARGE SCALE GENOMIC DNA]</scope>
    <source>
        <strain evidence="1 2">CBS 166.37</strain>
    </source>
</reference>
<organism evidence="1 2">
    <name type="scientific">Crucibulum laeve</name>
    <dbReference type="NCBI Taxonomy" id="68775"/>
    <lineage>
        <taxon>Eukaryota</taxon>
        <taxon>Fungi</taxon>
        <taxon>Dikarya</taxon>
        <taxon>Basidiomycota</taxon>
        <taxon>Agaricomycotina</taxon>
        <taxon>Agaricomycetes</taxon>
        <taxon>Agaricomycetidae</taxon>
        <taxon>Agaricales</taxon>
        <taxon>Agaricineae</taxon>
        <taxon>Nidulariaceae</taxon>
        <taxon>Crucibulum</taxon>
    </lineage>
</organism>
<evidence type="ECO:0000313" key="2">
    <source>
        <dbReference type="Proteomes" id="UP000308652"/>
    </source>
</evidence>
<keyword evidence="2" id="KW-1185">Reference proteome</keyword>